<evidence type="ECO:0000256" key="4">
    <source>
        <dbReference type="ARBA" id="ARBA00022452"/>
    </source>
</evidence>
<keyword evidence="9" id="KW-1185">Reference proteome</keyword>
<dbReference type="InterPro" id="IPR003423">
    <property type="entry name" value="OMP_efflux"/>
</dbReference>
<evidence type="ECO:0000256" key="3">
    <source>
        <dbReference type="ARBA" id="ARBA00022448"/>
    </source>
</evidence>
<proteinExistence type="inferred from homology"/>
<evidence type="ECO:0000313" key="9">
    <source>
        <dbReference type="Proteomes" id="UP001206312"/>
    </source>
</evidence>
<keyword evidence="3" id="KW-0813">Transport</keyword>
<evidence type="ECO:0000256" key="7">
    <source>
        <dbReference type="ARBA" id="ARBA00023237"/>
    </source>
</evidence>
<evidence type="ECO:0000313" key="8">
    <source>
        <dbReference type="EMBL" id="MCO5725680.1"/>
    </source>
</evidence>
<comment type="similarity">
    <text evidence="2">Belongs to the outer membrane factor (OMF) (TC 1.B.17) family.</text>
</comment>
<name>A0ABT1B059_9FLAO</name>
<protein>
    <submittedName>
        <fullName evidence="8">TolC family protein</fullName>
    </submittedName>
</protein>
<dbReference type="InterPro" id="IPR051906">
    <property type="entry name" value="TolC-like"/>
</dbReference>
<dbReference type="Pfam" id="PF02321">
    <property type="entry name" value="OEP"/>
    <property type="match status" value="2"/>
</dbReference>
<comment type="caution">
    <text evidence="8">The sequence shown here is derived from an EMBL/GenBank/DDBJ whole genome shotgun (WGS) entry which is preliminary data.</text>
</comment>
<dbReference type="Gene3D" id="1.20.1600.10">
    <property type="entry name" value="Outer membrane efflux proteins (OEP)"/>
    <property type="match status" value="1"/>
</dbReference>
<comment type="subcellular location">
    <subcellularLocation>
        <location evidence="1">Cell outer membrane</location>
    </subcellularLocation>
</comment>
<dbReference type="EMBL" id="JAMXIB010000011">
    <property type="protein sequence ID" value="MCO5725680.1"/>
    <property type="molecule type" value="Genomic_DNA"/>
</dbReference>
<keyword evidence="4" id="KW-1134">Transmembrane beta strand</keyword>
<dbReference type="PANTHER" id="PTHR30026:SF20">
    <property type="entry name" value="OUTER MEMBRANE PROTEIN TOLC"/>
    <property type="match status" value="1"/>
</dbReference>
<reference evidence="8 9" key="1">
    <citation type="submission" date="2022-06" db="EMBL/GenBank/DDBJ databases">
        <authorList>
            <person name="Xuan X."/>
        </authorList>
    </citation>
    <scope>NUCLEOTIDE SEQUENCE [LARGE SCALE GENOMIC DNA]</scope>
    <source>
        <strain evidence="8 9">2V75</strain>
    </source>
</reference>
<evidence type="ECO:0000256" key="1">
    <source>
        <dbReference type="ARBA" id="ARBA00004442"/>
    </source>
</evidence>
<keyword evidence="7" id="KW-0998">Cell outer membrane</keyword>
<sequence>MKIRIITVLFLFSAGLLSGQMRKWTLEECVNYAVENNLTIQQAELDLENVKIDKSDAIGAMLPAVSGQLQGGGNTGLTFDPTTNAPVTTTIVTATGGATANVNLFDGLRNINRLRRADMNALANQYRLDNLKDDIRLNVANAYLQVLSNKESLKVFRAQYAVTEQDLKRTAAQVEAGVLPEGDLLEIQATAANQEQQIINGENQVLLSRISLAQLLQITDYENFDIAEEAYEVPPSEILNNTPKTIFAQALTFRNDIKFSETNVDLAKKDLDIAKGAYFPTLGAFFNYNTRYSDQTRDPLTGGEISFADQLWLNDGISYGASIRIPIFNGFTTRNGVRRSQIGVMQAELQLEQSKLDLENTINQAYVDVKNSAKAYEAAQKTQQARRLAYEYSKERYEVGLLNAFDFGQAQARVDNAEAEVIRSKYDYIFRIKVLEFFYGLPISLD</sequence>
<organism evidence="8 9">
    <name type="scientific">Robiginitalea marina</name>
    <dbReference type="NCBI Taxonomy" id="2954105"/>
    <lineage>
        <taxon>Bacteria</taxon>
        <taxon>Pseudomonadati</taxon>
        <taxon>Bacteroidota</taxon>
        <taxon>Flavobacteriia</taxon>
        <taxon>Flavobacteriales</taxon>
        <taxon>Flavobacteriaceae</taxon>
        <taxon>Robiginitalea</taxon>
    </lineage>
</organism>
<dbReference type="Proteomes" id="UP001206312">
    <property type="component" value="Unassembled WGS sequence"/>
</dbReference>
<keyword evidence="6" id="KW-0472">Membrane</keyword>
<dbReference type="RefSeq" id="WP_252742051.1">
    <property type="nucleotide sequence ID" value="NZ_JAMXIB010000011.1"/>
</dbReference>
<dbReference type="PANTHER" id="PTHR30026">
    <property type="entry name" value="OUTER MEMBRANE PROTEIN TOLC"/>
    <property type="match status" value="1"/>
</dbReference>
<accession>A0ABT1B059</accession>
<evidence type="ECO:0000256" key="2">
    <source>
        <dbReference type="ARBA" id="ARBA00007613"/>
    </source>
</evidence>
<dbReference type="SUPFAM" id="SSF56954">
    <property type="entry name" value="Outer membrane efflux proteins (OEP)"/>
    <property type="match status" value="1"/>
</dbReference>
<gene>
    <name evidence="8" type="ORF">NG653_12500</name>
</gene>
<keyword evidence="5" id="KW-0812">Transmembrane</keyword>
<evidence type="ECO:0000256" key="5">
    <source>
        <dbReference type="ARBA" id="ARBA00022692"/>
    </source>
</evidence>
<evidence type="ECO:0000256" key="6">
    <source>
        <dbReference type="ARBA" id="ARBA00023136"/>
    </source>
</evidence>